<dbReference type="GO" id="GO:0070761">
    <property type="term" value="C:pre-snoRNP complex"/>
    <property type="evidence" value="ECO:0007669"/>
    <property type="project" value="TreeGrafter"/>
</dbReference>
<dbReference type="Gene3D" id="3.30.60.190">
    <property type="match status" value="1"/>
</dbReference>
<dbReference type="PANTHER" id="PTHR13483">
    <property type="entry name" value="BOX C_D SNORNA PROTEIN 1-RELATED"/>
    <property type="match status" value="1"/>
</dbReference>
<dbReference type="OrthoDB" id="18412at2759"/>
<dbReference type="GO" id="GO:0000492">
    <property type="term" value="P:box C/D snoRNP assembly"/>
    <property type="evidence" value="ECO:0007669"/>
    <property type="project" value="TreeGrafter"/>
</dbReference>
<evidence type="ECO:0000256" key="1">
    <source>
        <dbReference type="ARBA" id="ARBA00022723"/>
    </source>
</evidence>
<name>A0A9P9BTW7_9PEZI</name>
<dbReference type="GO" id="GO:0008270">
    <property type="term" value="F:zinc ion binding"/>
    <property type="evidence" value="ECO:0007669"/>
    <property type="project" value="UniProtKB-UniRule"/>
</dbReference>
<evidence type="ECO:0000256" key="3">
    <source>
        <dbReference type="ARBA" id="ARBA00022833"/>
    </source>
</evidence>
<dbReference type="Proteomes" id="UP000756346">
    <property type="component" value="Unassembled WGS sequence"/>
</dbReference>
<evidence type="ECO:0000259" key="6">
    <source>
        <dbReference type="PROSITE" id="PS51083"/>
    </source>
</evidence>
<accession>A0A9P9BTW7</accession>
<dbReference type="InterPro" id="IPR007529">
    <property type="entry name" value="Znf_HIT"/>
</dbReference>
<feature type="region of interest" description="Disordered" evidence="5">
    <location>
        <begin position="32"/>
        <end position="82"/>
    </location>
</feature>
<dbReference type="InterPro" id="IPR051639">
    <property type="entry name" value="BCD1"/>
</dbReference>
<protein>
    <recommendedName>
        <fullName evidence="6">HIT-type domain-containing protein</fullName>
    </recommendedName>
</protein>
<feature type="compositionally biased region" description="Polar residues" evidence="5">
    <location>
        <begin position="43"/>
        <end position="80"/>
    </location>
</feature>
<keyword evidence="2 4" id="KW-0863">Zinc-finger</keyword>
<evidence type="ECO:0000313" key="7">
    <source>
        <dbReference type="EMBL" id="KAH7040421.1"/>
    </source>
</evidence>
<keyword evidence="3" id="KW-0862">Zinc</keyword>
<dbReference type="PANTHER" id="PTHR13483:SF3">
    <property type="entry name" value="BOX C_D SNORNA PROTEIN 1"/>
    <property type="match status" value="1"/>
</dbReference>
<keyword evidence="1" id="KW-0479">Metal-binding</keyword>
<dbReference type="AlphaFoldDB" id="A0A9P9BTW7"/>
<evidence type="ECO:0000256" key="2">
    <source>
        <dbReference type="ARBA" id="ARBA00022771"/>
    </source>
</evidence>
<sequence>MASDPCVNCHEAEGKYKCPQCTQRTCSVACSKKHKESHPPQEAGTSTAIKTDGNSPSTIQGSEACNTADASTSNTQSQKANDLADMPEYKMLMTRYPQLLNLLSGIAAATDPPTTTSTSSLTETAAGNTAPRYTGKKQEPWTPDIGIQKGMEVLKSARQARGTDSEGIREFIELHRLWQARQQEAAANQARTDREAAAAARKKLAEADAQAIKELLEKEKASAR</sequence>
<dbReference type="GO" id="GO:0048254">
    <property type="term" value="P:snoRNA localization"/>
    <property type="evidence" value="ECO:0007669"/>
    <property type="project" value="TreeGrafter"/>
</dbReference>
<feature type="compositionally biased region" description="Low complexity" evidence="5">
    <location>
        <begin position="111"/>
        <end position="126"/>
    </location>
</feature>
<keyword evidence="8" id="KW-1185">Reference proteome</keyword>
<evidence type="ECO:0000313" key="8">
    <source>
        <dbReference type="Proteomes" id="UP000756346"/>
    </source>
</evidence>
<gene>
    <name evidence="7" type="ORF">B0I36DRAFT_10101</name>
</gene>
<dbReference type="EMBL" id="JAGTJQ010000001">
    <property type="protein sequence ID" value="KAH7040421.1"/>
    <property type="molecule type" value="Genomic_DNA"/>
</dbReference>
<proteinExistence type="predicted"/>
<dbReference type="SUPFAM" id="SSF144232">
    <property type="entry name" value="HIT/MYND zinc finger-like"/>
    <property type="match status" value="1"/>
</dbReference>
<dbReference type="GO" id="GO:0005634">
    <property type="term" value="C:nucleus"/>
    <property type="evidence" value="ECO:0007669"/>
    <property type="project" value="TreeGrafter"/>
</dbReference>
<comment type="caution">
    <text evidence="7">The sequence shown here is derived from an EMBL/GenBank/DDBJ whole genome shotgun (WGS) entry which is preliminary data.</text>
</comment>
<dbReference type="CDD" id="cd23024">
    <property type="entry name" value="zf-HIT_ZNHIT2-3"/>
    <property type="match status" value="1"/>
</dbReference>
<evidence type="ECO:0000256" key="5">
    <source>
        <dbReference type="SAM" id="MobiDB-lite"/>
    </source>
</evidence>
<organism evidence="7 8">
    <name type="scientific">Microdochium trichocladiopsis</name>
    <dbReference type="NCBI Taxonomy" id="1682393"/>
    <lineage>
        <taxon>Eukaryota</taxon>
        <taxon>Fungi</taxon>
        <taxon>Dikarya</taxon>
        <taxon>Ascomycota</taxon>
        <taxon>Pezizomycotina</taxon>
        <taxon>Sordariomycetes</taxon>
        <taxon>Xylariomycetidae</taxon>
        <taxon>Xylariales</taxon>
        <taxon>Microdochiaceae</taxon>
        <taxon>Microdochium</taxon>
    </lineage>
</organism>
<evidence type="ECO:0000256" key="4">
    <source>
        <dbReference type="PROSITE-ProRule" id="PRU00453"/>
    </source>
</evidence>
<dbReference type="GeneID" id="70177261"/>
<reference evidence="7" key="1">
    <citation type="journal article" date="2021" name="Nat. Commun.">
        <title>Genetic determinants of endophytism in the Arabidopsis root mycobiome.</title>
        <authorList>
            <person name="Mesny F."/>
            <person name="Miyauchi S."/>
            <person name="Thiergart T."/>
            <person name="Pickel B."/>
            <person name="Atanasova L."/>
            <person name="Karlsson M."/>
            <person name="Huettel B."/>
            <person name="Barry K.W."/>
            <person name="Haridas S."/>
            <person name="Chen C."/>
            <person name="Bauer D."/>
            <person name="Andreopoulos W."/>
            <person name="Pangilinan J."/>
            <person name="LaButti K."/>
            <person name="Riley R."/>
            <person name="Lipzen A."/>
            <person name="Clum A."/>
            <person name="Drula E."/>
            <person name="Henrissat B."/>
            <person name="Kohler A."/>
            <person name="Grigoriev I.V."/>
            <person name="Martin F.M."/>
            <person name="Hacquard S."/>
        </authorList>
    </citation>
    <scope>NUCLEOTIDE SEQUENCE</scope>
    <source>
        <strain evidence="7">MPI-CAGE-CH-0230</strain>
    </source>
</reference>
<dbReference type="Pfam" id="PF04438">
    <property type="entry name" value="zf-HIT"/>
    <property type="match status" value="1"/>
</dbReference>
<dbReference type="RefSeq" id="XP_046018476.1">
    <property type="nucleotide sequence ID" value="XM_046147715.1"/>
</dbReference>
<dbReference type="GO" id="GO:0000463">
    <property type="term" value="P:maturation of LSU-rRNA from tricistronic rRNA transcript (SSU-rRNA, 5.8S rRNA, LSU-rRNA)"/>
    <property type="evidence" value="ECO:0007669"/>
    <property type="project" value="TreeGrafter"/>
</dbReference>
<feature type="domain" description="HIT-type" evidence="6">
    <location>
        <begin position="6"/>
        <end position="43"/>
    </location>
</feature>
<dbReference type="PROSITE" id="PS51083">
    <property type="entry name" value="ZF_HIT"/>
    <property type="match status" value="1"/>
</dbReference>
<feature type="region of interest" description="Disordered" evidence="5">
    <location>
        <begin position="111"/>
        <end position="143"/>
    </location>
</feature>